<reference evidence="1 2" key="1">
    <citation type="journal article" date="2012" name="J. Bacteriol.">
        <title>Genome sequence of Sphingobium indicum B90A, a hexachlorocyclohexane-degrading bacterium.</title>
        <authorList>
            <person name="Anand S."/>
            <person name="Sangwan N."/>
            <person name="Lata P."/>
            <person name="Kaur J."/>
            <person name="Dua A."/>
            <person name="Singh A.K."/>
            <person name="Verma M."/>
            <person name="Kaur J."/>
            <person name="Khurana J.P."/>
            <person name="Khurana P."/>
            <person name="Mathur S."/>
            <person name="Lal R."/>
        </authorList>
    </citation>
    <scope>NUCLEOTIDE SEQUENCE [LARGE SCALE GENOMIC DNA]</scope>
    <source>
        <strain evidence="2">DSM 16412 / CCM 7286 / MTCC 6364 / B90A</strain>
    </source>
</reference>
<dbReference type="InterPro" id="IPR023214">
    <property type="entry name" value="HAD_sf"/>
</dbReference>
<organism evidence="1 2">
    <name type="scientific">Sphingobium indicum (strain DSM 16412 / CCM 7286 / MTCC 6364 / B90A)</name>
    <dbReference type="NCBI Taxonomy" id="861109"/>
    <lineage>
        <taxon>Bacteria</taxon>
        <taxon>Pseudomonadati</taxon>
        <taxon>Pseudomonadota</taxon>
        <taxon>Alphaproteobacteria</taxon>
        <taxon>Sphingomonadales</taxon>
        <taxon>Sphingomonadaceae</taxon>
        <taxon>Sphingobium</taxon>
    </lineage>
</organism>
<dbReference type="NCBIfam" id="TIGR01549">
    <property type="entry name" value="HAD-SF-IA-v1"/>
    <property type="match status" value="1"/>
</dbReference>
<proteinExistence type="predicted"/>
<dbReference type="KEGG" id="sinb:SIDU_06915"/>
<dbReference type="GO" id="GO:0006281">
    <property type="term" value="P:DNA repair"/>
    <property type="evidence" value="ECO:0007669"/>
    <property type="project" value="TreeGrafter"/>
</dbReference>
<dbReference type="Pfam" id="PF13419">
    <property type="entry name" value="HAD_2"/>
    <property type="match status" value="1"/>
</dbReference>
<dbReference type="RefSeq" id="WP_007688498.1">
    <property type="nucleotide sequence ID" value="NZ_CP013070.1"/>
</dbReference>
<dbReference type="GO" id="GO:0008967">
    <property type="term" value="F:phosphoglycolate phosphatase activity"/>
    <property type="evidence" value="ECO:0007669"/>
    <property type="project" value="TreeGrafter"/>
</dbReference>
<gene>
    <name evidence="1" type="ORF">SIDU_06915</name>
</gene>
<dbReference type="Gene3D" id="3.40.50.1000">
    <property type="entry name" value="HAD superfamily/HAD-like"/>
    <property type="match status" value="1"/>
</dbReference>
<evidence type="ECO:0000313" key="2">
    <source>
        <dbReference type="Proteomes" id="UP000004550"/>
    </source>
</evidence>
<dbReference type="InterPro" id="IPR023198">
    <property type="entry name" value="PGP-like_dom2"/>
</dbReference>
<dbReference type="PANTHER" id="PTHR43434:SF24">
    <property type="entry name" value="HYDROLASE-RELATED"/>
    <property type="match status" value="1"/>
</dbReference>
<evidence type="ECO:0000313" key="1">
    <source>
        <dbReference type="EMBL" id="APL94256.1"/>
    </source>
</evidence>
<dbReference type="SUPFAM" id="SSF56784">
    <property type="entry name" value="HAD-like"/>
    <property type="match status" value="1"/>
</dbReference>
<dbReference type="InterPro" id="IPR050155">
    <property type="entry name" value="HAD-like_hydrolase_sf"/>
</dbReference>
<dbReference type="InterPro" id="IPR006439">
    <property type="entry name" value="HAD-SF_hydro_IA"/>
</dbReference>
<name>A0A1L5BN28_SPHIB</name>
<dbReference type="NCBIfam" id="TIGR01509">
    <property type="entry name" value="HAD-SF-IA-v3"/>
    <property type="match status" value="1"/>
</dbReference>
<dbReference type="GO" id="GO:0005829">
    <property type="term" value="C:cytosol"/>
    <property type="evidence" value="ECO:0007669"/>
    <property type="project" value="TreeGrafter"/>
</dbReference>
<protein>
    <submittedName>
        <fullName evidence="1">Haloacid dehalogenase</fullName>
    </submittedName>
</protein>
<dbReference type="EMBL" id="CP013070">
    <property type="protein sequence ID" value="APL94256.1"/>
    <property type="molecule type" value="Genomic_DNA"/>
</dbReference>
<accession>A0A1L5BN28</accession>
<sequence>MTNRLAVFDCDGTLVDSQHSICAAMVRAFESEKLAAPDRAAILSVIGLSLPLAMARLLPDAEVGYHDHLSESYKLAFQQLRRENAVSEPLYPGIAALIRELDADGWLLGVATGKSDRGLRLCLAHHGIHAHFVTLQTADRHPSKPHPSMLLAAMAEAGATPESTVMIGDTSFDIDMALSAGTRALGVGWGYHTPQELIGAGAHGVAMDSEELRGHIHASLMRSL</sequence>
<dbReference type="InterPro" id="IPR041492">
    <property type="entry name" value="HAD_2"/>
</dbReference>
<dbReference type="SFLD" id="SFLDG01129">
    <property type="entry name" value="C1.5:_HAD__Beta-PGM__Phosphata"/>
    <property type="match status" value="1"/>
</dbReference>
<dbReference type="PANTHER" id="PTHR43434">
    <property type="entry name" value="PHOSPHOGLYCOLATE PHOSPHATASE"/>
    <property type="match status" value="1"/>
</dbReference>
<dbReference type="Proteomes" id="UP000004550">
    <property type="component" value="Chromosome"/>
</dbReference>
<dbReference type="SFLD" id="SFLDS00003">
    <property type="entry name" value="Haloacid_Dehalogenase"/>
    <property type="match status" value="1"/>
</dbReference>
<dbReference type="AlphaFoldDB" id="A0A1L5BN28"/>
<dbReference type="InterPro" id="IPR036412">
    <property type="entry name" value="HAD-like_sf"/>
</dbReference>
<dbReference type="Gene3D" id="1.10.150.240">
    <property type="entry name" value="Putative phosphatase, domain 2"/>
    <property type="match status" value="1"/>
</dbReference>